<dbReference type="RefSeq" id="WP_014958508.1">
    <property type="nucleotide sequence ID" value="NC_018645.1"/>
</dbReference>
<dbReference type="InterPro" id="IPR000595">
    <property type="entry name" value="cNMP-bd_dom"/>
</dbReference>
<dbReference type="Pfam" id="PF10335">
    <property type="entry name" value="DUF294_C"/>
    <property type="match status" value="1"/>
</dbReference>
<dbReference type="CDD" id="cd05401">
    <property type="entry name" value="NT_GlnE_GlnD_like"/>
    <property type="match status" value="1"/>
</dbReference>
<evidence type="ECO:0000256" key="2">
    <source>
        <dbReference type="PROSITE-ProRule" id="PRU00703"/>
    </source>
</evidence>
<reference evidence="5 6" key="1">
    <citation type="journal article" date="2013" name="Environ. Microbiol.">
        <title>Complete genome, catabolic sub-proteomes and key-metabolites of Desulfobacula toluolica Tol2, a marine, aromatic compound-degrading, sulfate-reducing bacterium.</title>
        <authorList>
            <person name="Wohlbrand L."/>
            <person name="Jacob J.H."/>
            <person name="Kube M."/>
            <person name="Mussmann M."/>
            <person name="Jarling R."/>
            <person name="Beck A."/>
            <person name="Amann R."/>
            <person name="Wilkes H."/>
            <person name="Reinhardt R."/>
            <person name="Rabus R."/>
        </authorList>
    </citation>
    <scope>NUCLEOTIDE SEQUENCE [LARGE SCALE GENOMIC DNA]</scope>
    <source>
        <strain evidence="6">DSM 7467 / Tol2</strain>
    </source>
</reference>
<sequence>MKKSDIYPFSVLSNQEQTKLYSAFSYEKLKKGTVLFVQDITKVEKLYILSKGLAQYYYALNHTNILTGELRPGNNFGGISILLNDAIAIRSLNVLEDSVFLTLKADIFLAACKTNSKFQDYFTNEFGKCMLNKSFAGIIARQINDKEFNLPFFNQPIRSIFKPNISTCPMETSIESAALKMSQNNTSAMLIKKNKHTIHGIVTDADLKNKGIAKNLDLSEPVSTIMSSPLVSISADCQVFEAFLSMVEHDKRHLVVRGQSGDITGIISEKDLIYAQSQSTHLLIKTVQSASTIREIENIHSKLENMLVDPIKNGANPEYITRLITAFSDAIIDKIIVFSLEKMGPAPCKFTFLTMGSEGREEQTLISDQDNAIVYEDTDDPKTAKNYFDGLANLICDQLDMAGYRFCEGNNMAKNPKWCQPLSRWKNYFNTWIKTSNPENLLHSSIFFDFRGTWGDLTIAEDLKHYLLDAIAGWSGFLRNLTENTLYFKPPINFFGKLVVETQGAQKGSLDLKLAMLPIIDFTRVYALKNGISHPNTLTRLFRLYTKHALTDKEYKDIVRAYNYMMQLRFLRQITTIMDEKKSPDNYINPHNLSAIDRTLLKEIFKLTDNLQQKLGIEFTGVA</sequence>
<dbReference type="STRING" id="651182.TOL2_C31570"/>
<keyword evidence="5" id="KW-0808">Transferase</keyword>
<dbReference type="PANTHER" id="PTHR43080:SF2">
    <property type="entry name" value="CBS DOMAIN-CONTAINING PROTEIN"/>
    <property type="match status" value="1"/>
</dbReference>
<dbReference type="InterPro" id="IPR005105">
    <property type="entry name" value="GlnD_Uridyltrans_N"/>
</dbReference>
<dbReference type="Pfam" id="PF03445">
    <property type="entry name" value="DUF294"/>
    <property type="match status" value="1"/>
</dbReference>
<dbReference type="EMBL" id="FO203503">
    <property type="protein sequence ID" value="CCK81315.1"/>
    <property type="molecule type" value="Genomic_DNA"/>
</dbReference>
<dbReference type="InterPro" id="IPR018821">
    <property type="entry name" value="DUF294_put_nucleoTrafse_sb-bd"/>
</dbReference>
<evidence type="ECO:0000313" key="5">
    <source>
        <dbReference type="EMBL" id="CCK81315.1"/>
    </source>
</evidence>
<evidence type="ECO:0000259" key="3">
    <source>
        <dbReference type="PROSITE" id="PS50042"/>
    </source>
</evidence>
<dbReference type="Proteomes" id="UP000007347">
    <property type="component" value="Chromosome"/>
</dbReference>
<dbReference type="HOGENOM" id="CLU_027866_1_0_7"/>
<dbReference type="Pfam" id="PF00027">
    <property type="entry name" value="cNMP_binding"/>
    <property type="match status" value="1"/>
</dbReference>
<name>K0NKH2_DESTT</name>
<keyword evidence="1 2" id="KW-0129">CBS domain</keyword>
<dbReference type="PATRIC" id="fig|651182.5.peg.3729"/>
<accession>K0NKH2</accession>
<dbReference type="InterPro" id="IPR046342">
    <property type="entry name" value="CBS_dom_sf"/>
</dbReference>
<dbReference type="SUPFAM" id="SSF51206">
    <property type="entry name" value="cAMP-binding domain-like"/>
    <property type="match status" value="1"/>
</dbReference>
<dbReference type="CDD" id="cd00038">
    <property type="entry name" value="CAP_ED"/>
    <property type="match status" value="1"/>
</dbReference>
<proteinExistence type="predicted"/>
<dbReference type="InterPro" id="IPR014710">
    <property type="entry name" value="RmlC-like_jellyroll"/>
</dbReference>
<dbReference type="OrthoDB" id="9808528at2"/>
<dbReference type="SUPFAM" id="SSF54631">
    <property type="entry name" value="CBS-domain pair"/>
    <property type="match status" value="1"/>
</dbReference>
<dbReference type="GO" id="GO:0008773">
    <property type="term" value="F:[protein-PII] uridylyltransferase activity"/>
    <property type="evidence" value="ECO:0007669"/>
    <property type="project" value="InterPro"/>
</dbReference>
<organism evidence="5 6">
    <name type="scientific">Desulfobacula toluolica (strain DSM 7467 / Tol2)</name>
    <dbReference type="NCBI Taxonomy" id="651182"/>
    <lineage>
        <taxon>Bacteria</taxon>
        <taxon>Pseudomonadati</taxon>
        <taxon>Thermodesulfobacteriota</taxon>
        <taxon>Desulfobacteria</taxon>
        <taxon>Desulfobacterales</taxon>
        <taxon>Desulfobacteraceae</taxon>
        <taxon>Desulfobacula</taxon>
    </lineage>
</organism>
<dbReference type="PROSITE" id="PS51371">
    <property type="entry name" value="CBS"/>
    <property type="match status" value="2"/>
</dbReference>
<dbReference type="SMART" id="SM00116">
    <property type="entry name" value="CBS"/>
    <property type="match status" value="2"/>
</dbReference>
<keyword evidence="6" id="KW-1185">Reference proteome</keyword>
<evidence type="ECO:0000313" key="6">
    <source>
        <dbReference type="Proteomes" id="UP000007347"/>
    </source>
</evidence>
<dbReference type="InterPro" id="IPR018490">
    <property type="entry name" value="cNMP-bd_dom_sf"/>
</dbReference>
<feature type="domain" description="Cyclic nucleotide-binding" evidence="3">
    <location>
        <begin position="8"/>
        <end position="94"/>
    </location>
</feature>
<dbReference type="AlphaFoldDB" id="K0NKH2"/>
<protein>
    <submittedName>
        <fullName evidence="5">Predicted CBS domian and cyclic nucleotide-regulated nucleotidyltransferase</fullName>
    </submittedName>
</protein>
<dbReference type="Gene3D" id="2.60.120.10">
    <property type="entry name" value="Jelly Rolls"/>
    <property type="match status" value="1"/>
</dbReference>
<feature type="domain" description="CBS" evidence="4">
    <location>
        <begin position="226"/>
        <end position="283"/>
    </location>
</feature>
<dbReference type="Pfam" id="PF00571">
    <property type="entry name" value="CBS"/>
    <property type="match status" value="2"/>
</dbReference>
<dbReference type="InterPro" id="IPR000644">
    <property type="entry name" value="CBS_dom"/>
</dbReference>
<evidence type="ECO:0000259" key="4">
    <source>
        <dbReference type="PROSITE" id="PS51371"/>
    </source>
</evidence>
<evidence type="ECO:0000256" key="1">
    <source>
        <dbReference type="ARBA" id="ARBA00023122"/>
    </source>
</evidence>
<dbReference type="PANTHER" id="PTHR43080">
    <property type="entry name" value="CBS DOMAIN-CONTAINING PROTEIN CBSX3, MITOCHONDRIAL"/>
    <property type="match status" value="1"/>
</dbReference>
<gene>
    <name evidence="5" type="ordered locus">TOL2_C31570</name>
</gene>
<dbReference type="KEGG" id="dto:TOL2_C31570"/>
<dbReference type="InterPro" id="IPR051257">
    <property type="entry name" value="Diverse_CBS-Domain"/>
</dbReference>
<dbReference type="PROSITE" id="PS50042">
    <property type="entry name" value="CNMP_BINDING_3"/>
    <property type="match status" value="1"/>
</dbReference>
<dbReference type="Gene3D" id="3.10.580.10">
    <property type="entry name" value="CBS-domain"/>
    <property type="match status" value="1"/>
</dbReference>
<feature type="domain" description="CBS" evidence="4">
    <location>
        <begin position="161"/>
        <end position="218"/>
    </location>
</feature>